<name>M0IDQ9_9EURY</name>
<evidence type="ECO:0000256" key="1">
    <source>
        <dbReference type="SAM" id="MobiDB-lite"/>
    </source>
</evidence>
<comment type="caution">
    <text evidence="2">The sequence shown here is derived from an EMBL/GenBank/DDBJ whole genome shotgun (WGS) entry which is preliminary data.</text>
</comment>
<proteinExistence type="predicted"/>
<reference evidence="2 3" key="1">
    <citation type="journal article" date="2014" name="PLoS Genet.">
        <title>Phylogenetically driven sequencing of extremely halophilic archaea reveals strategies for static and dynamic osmo-response.</title>
        <authorList>
            <person name="Becker E.A."/>
            <person name="Seitzer P.M."/>
            <person name="Tritt A."/>
            <person name="Larsen D."/>
            <person name="Krusor M."/>
            <person name="Yao A.I."/>
            <person name="Wu D."/>
            <person name="Madern D."/>
            <person name="Eisen J.A."/>
            <person name="Darling A.E."/>
            <person name="Facciotti M.T."/>
        </authorList>
    </citation>
    <scope>NUCLEOTIDE SEQUENCE [LARGE SCALE GENOMIC DNA]</scope>
    <source>
        <strain evidence="2 3">ATCC BAA-1512</strain>
    </source>
</reference>
<evidence type="ECO:0000313" key="3">
    <source>
        <dbReference type="Proteomes" id="UP000011550"/>
    </source>
</evidence>
<dbReference type="STRING" id="662479.C440_07517"/>
<evidence type="ECO:0000313" key="2">
    <source>
        <dbReference type="EMBL" id="ELZ94906.1"/>
    </source>
</evidence>
<dbReference type="Proteomes" id="UP000011550">
    <property type="component" value="Unassembled WGS sequence"/>
</dbReference>
<feature type="compositionally biased region" description="Polar residues" evidence="1">
    <location>
        <begin position="1"/>
        <end position="11"/>
    </location>
</feature>
<feature type="region of interest" description="Disordered" evidence="1">
    <location>
        <begin position="1"/>
        <end position="22"/>
    </location>
</feature>
<dbReference type="EMBL" id="AOLN01000011">
    <property type="protein sequence ID" value="ELZ94906.1"/>
    <property type="molecule type" value="Genomic_DNA"/>
</dbReference>
<dbReference type="OrthoDB" id="287565at2157"/>
<accession>M0IDQ9</accession>
<organism evidence="2 3">
    <name type="scientific">Haloferax mucosum ATCC BAA-1512</name>
    <dbReference type="NCBI Taxonomy" id="662479"/>
    <lineage>
        <taxon>Archaea</taxon>
        <taxon>Methanobacteriati</taxon>
        <taxon>Methanobacteriota</taxon>
        <taxon>Stenosarchaea group</taxon>
        <taxon>Halobacteria</taxon>
        <taxon>Halobacteriales</taxon>
        <taxon>Haloferacaceae</taxon>
        <taxon>Haloferax</taxon>
    </lineage>
</organism>
<dbReference type="AlphaFoldDB" id="M0IDQ9"/>
<protein>
    <submittedName>
        <fullName evidence="2">Uncharacterized protein</fullName>
    </submittedName>
</protein>
<dbReference type="PATRIC" id="fig|662479.7.peg.1522"/>
<gene>
    <name evidence="2" type="ORF">C440_07517</name>
</gene>
<dbReference type="RefSeq" id="WP_008319722.1">
    <property type="nucleotide sequence ID" value="NZ_AOLN01000011.1"/>
</dbReference>
<sequence length="115" mass="11978">MGIKQFSQPVSGTGGQPVATNAAGTIETDNYAHGGGFDFDGSTYPYTLNPAETIQELVITIAGNITARITTTGGDTFDLKLAGGTGTFDKWEIDSVEFRDPNGTNSRIAGGWAGE</sequence>
<keyword evidence="3" id="KW-1185">Reference proteome</keyword>